<accession>A0ABU7BV91</accession>
<keyword evidence="9" id="KW-1185">Reference proteome</keyword>
<sequence>MLKLAMMTMWTSLLLVFGASISIAKKYRSGVDPLIPLDMAPKSVDDMYEGCIDKMAIRVKTEFLGNEKKINKNFALAWKEAEKRYKKQKPKHGKKPPTTLENEQKMALDAYTLDKPEIYAEFNDAVRTQRDQYKGTFQYHSLHFFLTGALKFLNSRKPKTERCLTGYRRVNKKYNLGVLSKEVRFGAFTSSSMGEYPSNEKFGYETCFEIYTCLGADISLYSKFGESEREVLIPPYEIFKITEIKKRSEDKNLPCEVVLELKSTEKALSYLNCAFFPDN</sequence>
<dbReference type="PRINTS" id="PR00970">
    <property type="entry name" value="RIBTRNSFRASE"/>
</dbReference>
<evidence type="ECO:0000256" key="4">
    <source>
        <dbReference type="ARBA" id="ARBA00022695"/>
    </source>
</evidence>
<evidence type="ECO:0000313" key="9">
    <source>
        <dbReference type="Proteomes" id="UP001345963"/>
    </source>
</evidence>
<comment type="caution">
    <text evidence="8">The sequence shown here is derived from an EMBL/GenBank/DDBJ whole genome shotgun (WGS) entry which is preliminary data.</text>
</comment>
<reference evidence="8 9" key="1">
    <citation type="submission" date="2021-07" db="EMBL/GenBank/DDBJ databases">
        <authorList>
            <person name="Palmer J.M."/>
        </authorList>
    </citation>
    <scope>NUCLEOTIDE SEQUENCE [LARGE SCALE GENOMIC DNA]</scope>
    <source>
        <strain evidence="8 9">AT_MEX2019</strain>
        <tissue evidence="8">Muscle</tissue>
    </source>
</reference>
<evidence type="ECO:0000256" key="6">
    <source>
        <dbReference type="ARBA" id="ARBA00047597"/>
    </source>
</evidence>
<keyword evidence="4" id="KW-0548">Nucleotidyltransferase</keyword>
<evidence type="ECO:0000313" key="8">
    <source>
        <dbReference type="EMBL" id="MED6254493.1"/>
    </source>
</evidence>
<dbReference type="PROSITE" id="PS51996">
    <property type="entry name" value="TR_MART"/>
    <property type="match status" value="1"/>
</dbReference>
<keyword evidence="3 7" id="KW-0808">Transferase</keyword>
<evidence type="ECO:0000256" key="2">
    <source>
        <dbReference type="ARBA" id="ARBA00022676"/>
    </source>
</evidence>
<dbReference type="Gene3D" id="3.90.176.10">
    <property type="entry name" value="Toxin ADP-ribosyltransferase, Chain A, domain 1"/>
    <property type="match status" value="1"/>
</dbReference>
<keyword evidence="7" id="KW-0520">NAD</keyword>
<name>A0ABU7BV91_9TELE</name>
<keyword evidence="5 7" id="KW-0521">NADP</keyword>
<keyword evidence="7" id="KW-0732">Signal</keyword>
<proteinExistence type="inferred from homology"/>
<organism evidence="8 9">
    <name type="scientific">Ataeniobius toweri</name>
    <dbReference type="NCBI Taxonomy" id="208326"/>
    <lineage>
        <taxon>Eukaryota</taxon>
        <taxon>Metazoa</taxon>
        <taxon>Chordata</taxon>
        <taxon>Craniata</taxon>
        <taxon>Vertebrata</taxon>
        <taxon>Euteleostomi</taxon>
        <taxon>Actinopterygii</taxon>
        <taxon>Neopterygii</taxon>
        <taxon>Teleostei</taxon>
        <taxon>Neoteleostei</taxon>
        <taxon>Acanthomorphata</taxon>
        <taxon>Ovalentaria</taxon>
        <taxon>Atherinomorphae</taxon>
        <taxon>Cyprinodontiformes</taxon>
        <taxon>Goodeidae</taxon>
        <taxon>Ataeniobius</taxon>
    </lineage>
</organism>
<protein>
    <recommendedName>
        <fullName evidence="7">NAD(P)(+)--arginine ADP-ribosyltransferase</fullName>
        <ecNumber evidence="7">2.4.2.31</ecNumber>
    </recommendedName>
    <alternativeName>
        <fullName evidence="7">Mono(ADP-ribosyl)transferase</fullName>
    </alternativeName>
</protein>
<comment type="similarity">
    <text evidence="1 7">Belongs to the Arg-specific ADP-ribosyltransferase family.</text>
</comment>
<feature type="signal peptide" evidence="7">
    <location>
        <begin position="1"/>
        <end position="24"/>
    </location>
</feature>
<dbReference type="EC" id="2.4.2.31" evidence="7"/>
<evidence type="ECO:0000256" key="3">
    <source>
        <dbReference type="ARBA" id="ARBA00022679"/>
    </source>
</evidence>
<feature type="chain" id="PRO_5044960963" description="NAD(P)(+)--arginine ADP-ribosyltransferase" evidence="7">
    <location>
        <begin position="25"/>
        <end position="279"/>
    </location>
</feature>
<evidence type="ECO:0000256" key="7">
    <source>
        <dbReference type="RuleBase" id="RU361228"/>
    </source>
</evidence>
<dbReference type="PANTHER" id="PTHR10339:SF27">
    <property type="entry name" value="NAD(P)(+)--ARGININE ADP-RIBOSYLTRANSFERASE"/>
    <property type="match status" value="1"/>
</dbReference>
<evidence type="ECO:0000256" key="1">
    <source>
        <dbReference type="ARBA" id="ARBA00009558"/>
    </source>
</evidence>
<dbReference type="SUPFAM" id="SSF56399">
    <property type="entry name" value="ADP-ribosylation"/>
    <property type="match status" value="1"/>
</dbReference>
<dbReference type="InterPro" id="IPR000768">
    <property type="entry name" value="ART"/>
</dbReference>
<dbReference type="PANTHER" id="PTHR10339">
    <property type="entry name" value="ADP-RIBOSYLTRANSFERASE"/>
    <property type="match status" value="1"/>
</dbReference>
<dbReference type="Pfam" id="PF01129">
    <property type="entry name" value="ART"/>
    <property type="match status" value="1"/>
</dbReference>
<dbReference type="Proteomes" id="UP001345963">
    <property type="component" value="Unassembled WGS sequence"/>
</dbReference>
<dbReference type="EMBL" id="JAHUTI010069517">
    <property type="protein sequence ID" value="MED6254493.1"/>
    <property type="molecule type" value="Genomic_DNA"/>
</dbReference>
<gene>
    <name evidence="8" type="ORF">ATANTOWER_027570</name>
</gene>
<comment type="catalytic activity">
    <reaction evidence="6 7">
        <text>L-arginyl-[protein] + NAD(+) = N(omega)-(ADP-D-ribosyl)-L-arginyl-[protein] + nicotinamide + H(+)</text>
        <dbReference type="Rhea" id="RHEA:19149"/>
        <dbReference type="Rhea" id="RHEA-COMP:10532"/>
        <dbReference type="Rhea" id="RHEA-COMP:15087"/>
        <dbReference type="ChEBI" id="CHEBI:15378"/>
        <dbReference type="ChEBI" id="CHEBI:17154"/>
        <dbReference type="ChEBI" id="CHEBI:29965"/>
        <dbReference type="ChEBI" id="CHEBI:57540"/>
        <dbReference type="ChEBI" id="CHEBI:142554"/>
        <dbReference type="EC" id="2.4.2.31"/>
    </reaction>
</comment>
<keyword evidence="2 7" id="KW-0328">Glycosyltransferase</keyword>
<evidence type="ECO:0000256" key="5">
    <source>
        <dbReference type="ARBA" id="ARBA00022857"/>
    </source>
</evidence>
<dbReference type="InterPro" id="IPR050999">
    <property type="entry name" value="ADP-ribosyltransferase_ARG"/>
</dbReference>